<evidence type="ECO:0000313" key="6">
    <source>
        <dbReference type="Proteomes" id="UP000036958"/>
    </source>
</evidence>
<keyword evidence="2" id="KW-0732">Signal</keyword>
<gene>
    <name evidence="5" type="ORF">NC99_42700</name>
</gene>
<dbReference type="InterPro" id="IPR036962">
    <property type="entry name" value="Glyco_hydro_3_N_sf"/>
</dbReference>
<dbReference type="SUPFAM" id="SSF56988">
    <property type="entry name" value="Anthrax protective antigen"/>
    <property type="match status" value="1"/>
</dbReference>
<dbReference type="EC" id="3.2.1.21" evidence="5"/>
<dbReference type="GO" id="GO:0031222">
    <property type="term" value="P:arabinan catabolic process"/>
    <property type="evidence" value="ECO:0007669"/>
    <property type="project" value="TreeGrafter"/>
</dbReference>
<dbReference type="Gene3D" id="3.20.20.300">
    <property type="entry name" value="Glycoside hydrolase, family 3, N-terminal domain"/>
    <property type="match status" value="1"/>
</dbReference>
<dbReference type="Proteomes" id="UP000036958">
    <property type="component" value="Unassembled WGS sequence"/>
</dbReference>
<dbReference type="FunFam" id="2.60.40.10:FF:000495">
    <property type="entry name" value="Periplasmic beta-glucosidase"/>
    <property type="match status" value="1"/>
</dbReference>
<dbReference type="PANTHER" id="PTHR42721:SF3">
    <property type="entry name" value="BETA-D-XYLOSIDASE 5-RELATED"/>
    <property type="match status" value="1"/>
</dbReference>
<dbReference type="PRINTS" id="PR00133">
    <property type="entry name" value="GLHYDRLASE3"/>
</dbReference>
<dbReference type="InterPro" id="IPR011658">
    <property type="entry name" value="PA14_dom"/>
</dbReference>
<dbReference type="InterPro" id="IPR037524">
    <property type="entry name" value="PA14/GLEYA"/>
</dbReference>
<dbReference type="Gene3D" id="2.60.40.10">
    <property type="entry name" value="Immunoglobulins"/>
    <property type="match status" value="1"/>
</dbReference>
<proteinExistence type="inferred from homology"/>
<reference evidence="6" key="1">
    <citation type="submission" date="2015-07" db="EMBL/GenBank/DDBJ databases">
        <title>Genome sequencing of Sunxiuqinia dokdonensis strain SK.</title>
        <authorList>
            <person name="Ahn S."/>
            <person name="Kim B.-C."/>
        </authorList>
    </citation>
    <scope>NUCLEOTIDE SEQUENCE [LARGE SCALE GENOMIC DNA]</scope>
    <source>
        <strain evidence="6">SK</strain>
    </source>
</reference>
<dbReference type="Pfam" id="PF01915">
    <property type="entry name" value="Glyco_hydro_3_C"/>
    <property type="match status" value="1"/>
</dbReference>
<dbReference type="Pfam" id="PF07691">
    <property type="entry name" value="PA14"/>
    <property type="match status" value="1"/>
</dbReference>
<dbReference type="EMBL" id="LGIA01000207">
    <property type="protein sequence ID" value="KOH42908.1"/>
    <property type="molecule type" value="Genomic_DNA"/>
</dbReference>
<comment type="similarity">
    <text evidence="1">Belongs to the glycosyl hydrolase 3 family.</text>
</comment>
<dbReference type="SUPFAM" id="SSF51445">
    <property type="entry name" value="(Trans)glycosidases"/>
    <property type="match status" value="1"/>
</dbReference>
<keyword evidence="3 5" id="KW-0378">Hydrolase</keyword>
<dbReference type="PROSITE" id="PS51820">
    <property type="entry name" value="PA14"/>
    <property type="match status" value="1"/>
</dbReference>
<dbReference type="GO" id="GO:0009044">
    <property type="term" value="F:xylan 1,4-beta-xylosidase activity"/>
    <property type="evidence" value="ECO:0007669"/>
    <property type="project" value="InterPro"/>
</dbReference>
<dbReference type="SMART" id="SM01217">
    <property type="entry name" value="Fn3_like"/>
    <property type="match status" value="1"/>
</dbReference>
<comment type="caution">
    <text evidence="5">The sequence shown here is derived from an EMBL/GenBank/DDBJ whole genome shotgun (WGS) entry which is preliminary data.</text>
</comment>
<dbReference type="InterPro" id="IPR017853">
    <property type="entry name" value="GH"/>
</dbReference>
<keyword evidence="6" id="KW-1185">Reference proteome</keyword>
<dbReference type="InterPro" id="IPR044993">
    <property type="entry name" value="BXL"/>
</dbReference>
<dbReference type="InterPro" id="IPR026891">
    <property type="entry name" value="Fn3-like"/>
</dbReference>
<dbReference type="SUPFAM" id="SSF52279">
    <property type="entry name" value="Beta-D-glucan exohydrolase, C-terminal domain"/>
    <property type="match status" value="1"/>
</dbReference>
<dbReference type="InterPro" id="IPR036881">
    <property type="entry name" value="Glyco_hydro_3_C_sf"/>
</dbReference>
<dbReference type="Gene3D" id="3.40.50.1700">
    <property type="entry name" value="Glycoside hydrolase family 3 C-terminal domain"/>
    <property type="match status" value="2"/>
</dbReference>
<dbReference type="PANTHER" id="PTHR42721">
    <property type="entry name" value="SUGAR HYDROLASE-RELATED"/>
    <property type="match status" value="1"/>
</dbReference>
<dbReference type="GO" id="GO:0046556">
    <property type="term" value="F:alpha-L-arabinofuranosidase activity"/>
    <property type="evidence" value="ECO:0007669"/>
    <property type="project" value="TreeGrafter"/>
</dbReference>
<evidence type="ECO:0000259" key="4">
    <source>
        <dbReference type="PROSITE" id="PS51820"/>
    </source>
</evidence>
<dbReference type="GO" id="GO:0008422">
    <property type="term" value="F:beta-glucosidase activity"/>
    <property type="evidence" value="ECO:0007669"/>
    <property type="project" value="UniProtKB-EC"/>
</dbReference>
<evidence type="ECO:0000256" key="3">
    <source>
        <dbReference type="ARBA" id="ARBA00022801"/>
    </source>
</evidence>
<protein>
    <submittedName>
        <fullName evidence="5">Beta-glucosidase</fullName>
        <ecNumber evidence="5">3.2.1.21</ecNumber>
    </submittedName>
</protein>
<organism evidence="5 6">
    <name type="scientific">Sunxiuqinia dokdonensis</name>
    <dbReference type="NCBI Taxonomy" id="1409788"/>
    <lineage>
        <taxon>Bacteria</taxon>
        <taxon>Pseudomonadati</taxon>
        <taxon>Bacteroidota</taxon>
        <taxon>Bacteroidia</taxon>
        <taxon>Marinilabiliales</taxon>
        <taxon>Prolixibacteraceae</taxon>
        <taxon>Sunxiuqinia</taxon>
    </lineage>
</organism>
<dbReference type="Pfam" id="PF00933">
    <property type="entry name" value="Glyco_hydro_3"/>
    <property type="match status" value="1"/>
</dbReference>
<evidence type="ECO:0000256" key="2">
    <source>
        <dbReference type="ARBA" id="ARBA00022729"/>
    </source>
</evidence>
<feature type="domain" description="PA14" evidence="4">
    <location>
        <begin position="468"/>
        <end position="607"/>
    </location>
</feature>
<dbReference type="InterPro" id="IPR013783">
    <property type="entry name" value="Ig-like_fold"/>
</dbReference>
<evidence type="ECO:0000313" key="5">
    <source>
        <dbReference type="EMBL" id="KOH42908.1"/>
    </source>
</evidence>
<dbReference type="AlphaFoldDB" id="A0A0L8V3G0"/>
<dbReference type="STRING" id="1409788.NC99_42700"/>
<name>A0A0L8V3G0_9BACT</name>
<sequence length="888" mass="99016">MPTRTEQVNPINMRKISLILAFATGLFLNAFAQYEFPFQNPDLPLDQRVEDLVSRLTVEEKIDQLVYTSPAIDRLGVPKYNWWNESLHGVARAGYATVFPQSISIAASWDKQLMNQVASVISDEARAKHHEFVRRGERGIYQGLTFWSPNINIFRDPRWGRGHETYGEDPFLTGQMGKEFVLGLQGGDSDYLKVVATAKHYAVHSGPEPLRHEFDVSVSERDFRETYLPAFRTLVVDAGAYSVMGAYNRFRGEAACASTELFSILRDEWGFDGYVVSDCWAIADIWQYHKLEPDAASASALAVRRGTDLNCGDSYPALREALQRELISEAEIDIAVKRLFKARFKLGMFDPVERVEYAQIPYDVNDNPAHDQLAREAARASIVLLKNENTLPLSKKLNTLAVIGPNADDVQSLWGNYNGIPSNPVTVLSGIRNKVAPQTQVLYAQGSNLAEGIPAMQAIPSIYLQTEDGEQGLRGEYFANSDFEGQALFTQTDDQIDFMWDMGTPDPRLETGQFSIRWSGYIVAPKSGLYYFSDWGKPYMKITVNGTEVTGGNHEHRASLEPVKLELEAGKRYTIQADYRNYYGDATARLLWAVPQENMLEEAIETARQADAVVLALGLNERLEGEEMSVHIDGFAGGDRTSLDLPKEQVELMQAIVATGKPVVLVLINGSALSINWAAEHVPAILTAGYPGQQGGNAIADVLFGDYNPAGRLPVTYYQSVDQLPDFENYDMEGRTYRYFRGETLYPFGYGLSYTNFDYANLVVPEVVNVNEPVAVSVEVTNTGDLDGDEVVQLYLTDEKASTPRPIRQLEGFERVHLKKGETKTVHFILEPRQLSLINKKEQRVIEPGWFTLAVGGEQAGFSGRQDAATTTTISGRFQVKGKTTPVK</sequence>
<keyword evidence="5" id="KW-0326">Glycosidase</keyword>
<dbReference type="SMART" id="SM00758">
    <property type="entry name" value="PA14"/>
    <property type="match status" value="1"/>
</dbReference>
<dbReference type="PATRIC" id="fig|1409788.3.peg.4362"/>
<evidence type="ECO:0000256" key="1">
    <source>
        <dbReference type="ARBA" id="ARBA00005336"/>
    </source>
</evidence>
<dbReference type="GO" id="GO:0045493">
    <property type="term" value="P:xylan catabolic process"/>
    <property type="evidence" value="ECO:0007669"/>
    <property type="project" value="InterPro"/>
</dbReference>
<accession>A0A0L8V3G0</accession>
<dbReference type="Pfam" id="PF14310">
    <property type="entry name" value="Fn3-like"/>
    <property type="match status" value="1"/>
</dbReference>
<dbReference type="InterPro" id="IPR001764">
    <property type="entry name" value="Glyco_hydro_3_N"/>
</dbReference>
<dbReference type="InterPro" id="IPR002772">
    <property type="entry name" value="Glyco_hydro_3_C"/>
</dbReference>